<proteinExistence type="predicted"/>
<keyword evidence="3" id="KW-1185">Reference proteome</keyword>
<accession>A0AAD9IL68</accession>
<dbReference type="Proteomes" id="UP001255856">
    <property type="component" value="Unassembled WGS sequence"/>
</dbReference>
<evidence type="ECO:0000313" key="2">
    <source>
        <dbReference type="EMBL" id="KAK2080378.1"/>
    </source>
</evidence>
<evidence type="ECO:0008006" key="4">
    <source>
        <dbReference type="Google" id="ProtNLM"/>
    </source>
</evidence>
<comment type="caution">
    <text evidence="2">The sequence shown here is derived from an EMBL/GenBank/DDBJ whole genome shotgun (WGS) entry which is preliminary data.</text>
</comment>
<dbReference type="AlphaFoldDB" id="A0AAD9IL68"/>
<dbReference type="EMBL" id="JASFZW010000001">
    <property type="protein sequence ID" value="KAK2080378.1"/>
    <property type="molecule type" value="Genomic_DNA"/>
</dbReference>
<feature type="region of interest" description="Disordered" evidence="1">
    <location>
        <begin position="1"/>
        <end position="91"/>
    </location>
</feature>
<feature type="compositionally biased region" description="Polar residues" evidence="1">
    <location>
        <begin position="16"/>
        <end position="26"/>
    </location>
</feature>
<evidence type="ECO:0000313" key="3">
    <source>
        <dbReference type="Proteomes" id="UP001255856"/>
    </source>
</evidence>
<sequence>MSGTQTGTPGPVSLLFTPNLSKTAEASRTPELRSGMRSPRASASLFGSRGSKWDAFAASPVAPAPSPTPARRRSLTPSGSGLLSRETPPMPPAGSLMDISPPGAEASEAAALATAKVPALQHPPHDMAYKSCWVTVFGLTPESLPDTLREFGQCGEIGAERALLRDGRCVRPGVMVGVRRVPPEQQDELESAAEKEESGGTGGLAVGGPRRASLAAPQGPSRIELAPAPMLVPGPPTSAWAKLGNALWGL</sequence>
<reference evidence="2" key="1">
    <citation type="submission" date="2021-01" db="EMBL/GenBank/DDBJ databases">
        <authorList>
            <person name="Eckstrom K.M.E."/>
        </authorList>
    </citation>
    <scope>NUCLEOTIDE SEQUENCE</scope>
    <source>
        <strain evidence="2">UVCC 0001</strain>
    </source>
</reference>
<gene>
    <name evidence="2" type="ORF">QBZ16_000231</name>
</gene>
<name>A0AAD9IL68_PROWI</name>
<feature type="region of interest" description="Disordered" evidence="1">
    <location>
        <begin position="181"/>
        <end position="219"/>
    </location>
</feature>
<evidence type="ECO:0000256" key="1">
    <source>
        <dbReference type="SAM" id="MobiDB-lite"/>
    </source>
</evidence>
<organism evidence="2 3">
    <name type="scientific">Prototheca wickerhamii</name>
    <dbReference type="NCBI Taxonomy" id="3111"/>
    <lineage>
        <taxon>Eukaryota</taxon>
        <taxon>Viridiplantae</taxon>
        <taxon>Chlorophyta</taxon>
        <taxon>core chlorophytes</taxon>
        <taxon>Trebouxiophyceae</taxon>
        <taxon>Chlorellales</taxon>
        <taxon>Chlorellaceae</taxon>
        <taxon>Prototheca</taxon>
    </lineage>
</organism>
<protein>
    <recommendedName>
        <fullName evidence="4">RRM Nup35-type domain-containing protein</fullName>
    </recommendedName>
</protein>